<dbReference type="AlphaFoldDB" id="A0AAN2BJV4"/>
<feature type="transmembrane region" description="Helical" evidence="5">
    <location>
        <begin position="392"/>
        <end position="411"/>
    </location>
</feature>
<gene>
    <name evidence="6" type="ORF">MARGE09_P1536</name>
</gene>
<dbReference type="GO" id="GO:0046873">
    <property type="term" value="F:metal ion transmembrane transporter activity"/>
    <property type="evidence" value="ECO:0007669"/>
    <property type="project" value="InterPro"/>
</dbReference>
<dbReference type="InterPro" id="IPR001046">
    <property type="entry name" value="NRAMP_fam"/>
</dbReference>
<dbReference type="Pfam" id="PF01566">
    <property type="entry name" value="Nramp"/>
    <property type="match status" value="1"/>
</dbReference>
<keyword evidence="2 5" id="KW-0812">Transmembrane</keyword>
<evidence type="ECO:0000256" key="4">
    <source>
        <dbReference type="ARBA" id="ARBA00023136"/>
    </source>
</evidence>
<dbReference type="GO" id="GO:0016020">
    <property type="term" value="C:membrane"/>
    <property type="evidence" value="ECO:0007669"/>
    <property type="project" value="UniProtKB-SubCell"/>
</dbReference>
<accession>A0AAN2BJV4</accession>
<keyword evidence="7" id="KW-1185">Reference proteome</keyword>
<feature type="transmembrane region" description="Helical" evidence="5">
    <location>
        <begin position="120"/>
        <end position="142"/>
    </location>
</feature>
<evidence type="ECO:0000256" key="3">
    <source>
        <dbReference type="ARBA" id="ARBA00022989"/>
    </source>
</evidence>
<evidence type="ECO:0000313" key="6">
    <source>
        <dbReference type="EMBL" id="BCD97335.1"/>
    </source>
</evidence>
<dbReference type="Proteomes" id="UP001320119">
    <property type="component" value="Chromosome"/>
</dbReference>
<organism evidence="6 7">
    <name type="scientific">Marinagarivorans cellulosilyticus</name>
    <dbReference type="NCBI Taxonomy" id="2721545"/>
    <lineage>
        <taxon>Bacteria</taxon>
        <taxon>Pseudomonadati</taxon>
        <taxon>Pseudomonadota</taxon>
        <taxon>Gammaproteobacteria</taxon>
        <taxon>Cellvibrionales</taxon>
        <taxon>Cellvibrionaceae</taxon>
        <taxon>Marinagarivorans</taxon>
    </lineage>
</organism>
<feature type="transmembrane region" description="Helical" evidence="5">
    <location>
        <begin position="336"/>
        <end position="355"/>
    </location>
</feature>
<evidence type="ECO:0000256" key="1">
    <source>
        <dbReference type="ARBA" id="ARBA00004141"/>
    </source>
</evidence>
<keyword evidence="4 5" id="KW-0472">Membrane</keyword>
<evidence type="ECO:0000256" key="5">
    <source>
        <dbReference type="SAM" id="Phobius"/>
    </source>
</evidence>
<protein>
    <recommendedName>
        <fullName evidence="8">Iron transporter</fullName>
    </recommendedName>
</protein>
<feature type="transmembrane region" description="Helical" evidence="5">
    <location>
        <begin position="30"/>
        <end position="52"/>
    </location>
</feature>
<proteinExistence type="predicted"/>
<dbReference type="KEGG" id="marq:MARGE09_P1536"/>
<evidence type="ECO:0000256" key="2">
    <source>
        <dbReference type="ARBA" id="ARBA00022692"/>
    </source>
</evidence>
<feature type="transmembrane region" description="Helical" evidence="5">
    <location>
        <begin position="149"/>
        <end position="168"/>
    </location>
</feature>
<feature type="transmembrane region" description="Helical" evidence="5">
    <location>
        <begin position="73"/>
        <end position="100"/>
    </location>
</feature>
<dbReference type="RefSeq" id="WP_236986807.1">
    <property type="nucleotide sequence ID" value="NZ_AP023086.1"/>
</dbReference>
<name>A0AAN2BJV4_9GAMM</name>
<reference evidence="6 7" key="1">
    <citation type="journal article" date="2022" name="IScience">
        <title>An ultrasensitive nanofiber-based assay for enzymatic hydrolysis and deep-sea microbial degradation of cellulose.</title>
        <authorList>
            <person name="Tsudome M."/>
            <person name="Tachioka M."/>
            <person name="Miyazaki M."/>
            <person name="Uchimura K."/>
            <person name="Tsuda M."/>
            <person name="Takaki Y."/>
            <person name="Deguchi S."/>
        </authorList>
    </citation>
    <scope>NUCLEOTIDE SEQUENCE [LARGE SCALE GENOMIC DNA]</scope>
    <source>
        <strain evidence="6 7">GE09</strain>
    </source>
</reference>
<dbReference type="NCBIfam" id="NF037982">
    <property type="entry name" value="Nramp_1"/>
    <property type="match status" value="1"/>
</dbReference>
<evidence type="ECO:0000313" key="7">
    <source>
        <dbReference type="Proteomes" id="UP001320119"/>
    </source>
</evidence>
<feature type="transmembrane region" description="Helical" evidence="5">
    <location>
        <begin position="230"/>
        <end position="250"/>
    </location>
</feature>
<evidence type="ECO:0008006" key="8">
    <source>
        <dbReference type="Google" id="ProtNLM"/>
    </source>
</evidence>
<feature type="transmembrane region" description="Helical" evidence="5">
    <location>
        <begin position="188"/>
        <end position="210"/>
    </location>
</feature>
<feature type="transmembrane region" description="Helical" evidence="5">
    <location>
        <begin position="361"/>
        <end position="380"/>
    </location>
</feature>
<keyword evidence="3 5" id="KW-1133">Transmembrane helix</keyword>
<comment type="subcellular location">
    <subcellularLocation>
        <location evidence="1">Membrane</location>
        <topology evidence="1">Multi-pass membrane protein</topology>
    </subcellularLocation>
</comment>
<sequence length="417" mass="44963">MRLLHVILPGLLVAATGVGAGDLATASIAGSLLGVSVLWAVIAGGAMKFFLTEGIGRWQLASQLSLLGGVKKYFGRAVGLCFLPYLLLWSFFVGAALISACGVTLNALLPLFTDPSTGKIVLGMFCSIGGLLMLKMGGFTLFEKVMGTCITAMFVTVVATAIVLWPSTTEVLSGAFIPRFEAIHWQHFNWIVALIGGVGGTVTMLCYGYWIREKGRTGTESIAICRIDLIVGYSATVLFGIAMVIIASHIEISGTGADLLVKLAQQLEDTLGVWGRWIFLIGAFGAVFSSLLGVWQAVPLIFCETWQLFIKSAATQNNVEATNSNAVKRLSQSQEYFYFQIALAVIPLLGLWVSFKNAQQFYALTGALFIPLMALALLILNNYKIKKAFSNGWISNIALCITLLFFAYLAAAKFMKL</sequence>
<dbReference type="EMBL" id="AP023086">
    <property type="protein sequence ID" value="BCD97335.1"/>
    <property type="molecule type" value="Genomic_DNA"/>
</dbReference>
<feature type="transmembrane region" description="Helical" evidence="5">
    <location>
        <begin position="277"/>
        <end position="302"/>
    </location>
</feature>